<dbReference type="PATRIC" id="fig|953739.5.peg.4601"/>
<protein>
    <recommendedName>
        <fullName evidence="4">Integral membrane protein</fullName>
    </recommendedName>
</protein>
<keyword evidence="1" id="KW-0472">Membrane</keyword>
<evidence type="ECO:0000313" key="2">
    <source>
        <dbReference type="EMBL" id="CCA53463.1"/>
    </source>
</evidence>
<dbReference type="STRING" id="953739.SVEN_0175"/>
<dbReference type="AlphaFoldDB" id="F2R4I6"/>
<reference evidence="2 3" key="1">
    <citation type="journal article" date="2011" name="BMC Genomics">
        <title>Genome-wide analysis of the role of GlnR in Streptomyces venezuelae provides new insights into global nitrogen regulation in actinomycetes.</title>
        <authorList>
            <person name="Pullan S.T."/>
            <person name="Bibb M.J."/>
            <person name="Merrick M."/>
        </authorList>
    </citation>
    <scope>NUCLEOTIDE SEQUENCE [LARGE SCALE GENOMIC DNA]</scope>
    <source>
        <strain evidence="3">ATCC 10712 / CBS 650.69 / DSM 40230 / JCM 4526 / NBRC 13096 / PD 04745</strain>
    </source>
</reference>
<organism evidence="2 3">
    <name type="scientific">Streptomyces venezuelae (strain ATCC 10712 / CBS 650.69 / DSM 40230 / JCM 4526 / NBRC 13096 / PD 04745)</name>
    <dbReference type="NCBI Taxonomy" id="953739"/>
    <lineage>
        <taxon>Bacteria</taxon>
        <taxon>Bacillati</taxon>
        <taxon>Actinomycetota</taxon>
        <taxon>Actinomycetes</taxon>
        <taxon>Kitasatosporales</taxon>
        <taxon>Streptomycetaceae</taxon>
        <taxon>Streptomyces</taxon>
    </lineage>
</organism>
<keyword evidence="3" id="KW-1185">Reference proteome</keyword>
<dbReference type="EMBL" id="FR845719">
    <property type="protein sequence ID" value="CCA53463.1"/>
    <property type="molecule type" value="Genomic_DNA"/>
</dbReference>
<evidence type="ECO:0008006" key="4">
    <source>
        <dbReference type="Google" id="ProtNLM"/>
    </source>
</evidence>
<gene>
    <name evidence="2" type="ordered locus">SVEN_0175</name>
</gene>
<dbReference type="HOGENOM" id="CLU_075566_1_1_11"/>
<keyword evidence="1" id="KW-1133">Transmembrane helix</keyword>
<keyword evidence="1" id="KW-0812">Transmembrane</keyword>
<feature type="transmembrane region" description="Helical" evidence="1">
    <location>
        <begin position="158"/>
        <end position="177"/>
    </location>
</feature>
<dbReference type="RefSeq" id="WP_015031383.1">
    <property type="nucleotide sequence ID" value="NZ_JABVZO010000063.1"/>
</dbReference>
<dbReference type="Proteomes" id="UP000006854">
    <property type="component" value="Chromosome"/>
</dbReference>
<sequence length="249" mass="26359">MFAAVCVLLAATGHVLMSGQDLPAPALGLALAGTLVVAWILAGRERGLGAVTAATVAVQSVLHTGFSWSQQQEARPPRQPATDQLTTDQTAMAHAAMGHMDTGHMGIGQMDMGPMGMDHTAMGHMAVDHMAMAHGAMGHAPPGAEAVAHDMTNMSSSLGMLSAHLLAALLSGLWMAYGERAAFRLLRSLPLWRFRPAWPLWLLLVAVVPAPPRRPRIRPVRAGDERAPRQLLLAHSVISRGPPRALAVS</sequence>
<name>F2R4I6_STRVP</name>
<dbReference type="eggNOG" id="ENOG5033YQ7">
    <property type="taxonomic scope" value="Bacteria"/>
</dbReference>
<accession>F2R4I6</accession>
<dbReference type="KEGG" id="sve:SVEN_0175"/>
<evidence type="ECO:0000313" key="3">
    <source>
        <dbReference type="Proteomes" id="UP000006854"/>
    </source>
</evidence>
<proteinExistence type="predicted"/>
<feature type="transmembrane region" description="Helical" evidence="1">
    <location>
        <begin position="23"/>
        <end position="42"/>
    </location>
</feature>
<evidence type="ECO:0000256" key="1">
    <source>
        <dbReference type="SAM" id="Phobius"/>
    </source>
</evidence>